<evidence type="ECO:0000313" key="1">
    <source>
        <dbReference type="EMBL" id="GAU26065.1"/>
    </source>
</evidence>
<dbReference type="AlphaFoldDB" id="A0A2Z6MR49"/>
<keyword evidence="2" id="KW-1185">Reference proteome</keyword>
<dbReference type="EMBL" id="DF973329">
    <property type="protein sequence ID" value="GAU26065.1"/>
    <property type="molecule type" value="Genomic_DNA"/>
</dbReference>
<dbReference type="Proteomes" id="UP000242715">
    <property type="component" value="Unassembled WGS sequence"/>
</dbReference>
<organism evidence="1 2">
    <name type="scientific">Trifolium subterraneum</name>
    <name type="common">Subterranean clover</name>
    <dbReference type="NCBI Taxonomy" id="3900"/>
    <lineage>
        <taxon>Eukaryota</taxon>
        <taxon>Viridiplantae</taxon>
        <taxon>Streptophyta</taxon>
        <taxon>Embryophyta</taxon>
        <taxon>Tracheophyta</taxon>
        <taxon>Spermatophyta</taxon>
        <taxon>Magnoliopsida</taxon>
        <taxon>eudicotyledons</taxon>
        <taxon>Gunneridae</taxon>
        <taxon>Pentapetalae</taxon>
        <taxon>rosids</taxon>
        <taxon>fabids</taxon>
        <taxon>Fabales</taxon>
        <taxon>Fabaceae</taxon>
        <taxon>Papilionoideae</taxon>
        <taxon>50 kb inversion clade</taxon>
        <taxon>NPAAA clade</taxon>
        <taxon>Hologalegina</taxon>
        <taxon>IRL clade</taxon>
        <taxon>Trifolieae</taxon>
        <taxon>Trifolium</taxon>
    </lineage>
</organism>
<proteinExistence type="predicted"/>
<gene>
    <name evidence="1" type="ORF">TSUD_225270</name>
</gene>
<evidence type="ECO:0000313" key="2">
    <source>
        <dbReference type="Proteomes" id="UP000242715"/>
    </source>
</evidence>
<name>A0A2Z6MR49_TRISU</name>
<accession>A0A2Z6MR49</accession>
<reference evidence="2" key="1">
    <citation type="journal article" date="2017" name="Front. Plant Sci.">
        <title>Climate Clever Clovers: New Paradigm to Reduce the Environmental Footprint of Ruminants by Breeding Low Methanogenic Forages Utilizing Haplotype Variation.</title>
        <authorList>
            <person name="Kaur P."/>
            <person name="Appels R."/>
            <person name="Bayer P.E."/>
            <person name="Keeble-Gagnere G."/>
            <person name="Wang J."/>
            <person name="Hirakawa H."/>
            <person name="Shirasawa K."/>
            <person name="Vercoe P."/>
            <person name="Stefanova K."/>
            <person name="Durmic Z."/>
            <person name="Nichols P."/>
            <person name="Revell C."/>
            <person name="Isobe S.N."/>
            <person name="Edwards D."/>
            <person name="Erskine W."/>
        </authorList>
    </citation>
    <scope>NUCLEOTIDE SEQUENCE [LARGE SCALE GENOMIC DNA]</scope>
    <source>
        <strain evidence="2">cv. Daliak</strain>
    </source>
</reference>
<protein>
    <submittedName>
        <fullName evidence="1">Uncharacterized protein</fullName>
    </submittedName>
</protein>
<sequence>MGPIVRMMWKKTTRSVAESEGESLLLFCQSSLYSIPATPTTISSYNGLFYRNLHVPVTSILSFKYILYGSGYFIKSPFF</sequence>